<evidence type="ECO:0000313" key="10">
    <source>
        <dbReference type="Proteomes" id="UP000034166"/>
    </source>
</evidence>
<dbReference type="AlphaFoldDB" id="A0A0M2SP87"/>
<feature type="transmembrane region" description="Helical" evidence="7">
    <location>
        <begin position="92"/>
        <end position="117"/>
    </location>
</feature>
<evidence type="ECO:0000256" key="5">
    <source>
        <dbReference type="ARBA" id="ARBA00022989"/>
    </source>
</evidence>
<evidence type="ECO:0000256" key="1">
    <source>
        <dbReference type="ARBA" id="ARBA00004651"/>
    </source>
</evidence>
<keyword evidence="6 7" id="KW-0472">Membrane</keyword>
<dbReference type="PATRIC" id="fig|1408103.3.peg.4334"/>
<evidence type="ECO:0000259" key="8">
    <source>
        <dbReference type="PROSITE" id="PS50928"/>
    </source>
</evidence>
<reference evidence="9 10" key="1">
    <citation type="submission" date="2015-04" db="EMBL/GenBank/DDBJ databases">
        <title>Taxonomic description and genome sequence of Bacillus campisalis sp. nov., a novel member of the genus Bacillus isolated from solar saltern.</title>
        <authorList>
            <person name="Mathan Kumar R."/>
            <person name="Kaur G."/>
            <person name="Kumar A."/>
            <person name="Singh N.K."/>
            <person name="Kaur N."/>
            <person name="Kumar N."/>
            <person name="Mayilraj S."/>
        </authorList>
    </citation>
    <scope>NUCLEOTIDE SEQUENCE [LARGE SCALE GENOMIC DNA]</scope>
    <source>
        <strain evidence="9 10">SA2-6</strain>
    </source>
</reference>
<name>A0A0M2SP87_9BACI</name>
<comment type="subcellular location">
    <subcellularLocation>
        <location evidence="1 7">Cell membrane</location>
        <topology evidence="1 7">Multi-pass membrane protein</topology>
    </subcellularLocation>
</comment>
<gene>
    <name evidence="9" type="ORF">WQ57_19580</name>
</gene>
<dbReference type="PANTHER" id="PTHR30151:SF20">
    <property type="entry name" value="ABC TRANSPORTER PERMEASE PROTEIN HI_0355-RELATED"/>
    <property type="match status" value="1"/>
</dbReference>
<organism evidence="9 10">
    <name type="scientific">Mesobacillus campisalis</name>
    <dbReference type="NCBI Taxonomy" id="1408103"/>
    <lineage>
        <taxon>Bacteria</taxon>
        <taxon>Bacillati</taxon>
        <taxon>Bacillota</taxon>
        <taxon>Bacilli</taxon>
        <taxon>Bacillales</taxon>
        <taxon>Bacillaceae</taxon>
        <taxon>Mesobacillus</taxon>
    </lineage>
</organism>
<evidence type="ECO:0000256" key="3">
    <source>
        <dbReference type="ARBA" id="ARBA00022475"/>
    </source>
</evidence>
<evidence type="ECO:0000256" key="4">
    <source>
        <dbReference type="ARBA" id="ARBA00022692"/>
    </source>
</evidence>
<comment type="caution">
    <text evidence="9">The sequence shown here is derived from an EMBL/GenBank/DDBJ whole genome shotgun (WGS) entry which is preliminary data.</text>
</comment>
<dbReference type="Gene3D" id="1.10.3720.10">
    <property type="entry name" value="MetI-like"/>
    <property type="match status" value="1"/>
</dbReference>
<dbReference type="Pfam" id="PF00528">
    <property type="entry name" value="BPD_transp_1"/>
    <property type="match status" value="1"/>
</dbReference>
<keyword evidence="3" id="KW-1003">Cell membrane</keyword>
<dbReference type="OrthoDB" id="9804353at2"/>
<dbReference type="EMBL" id="LAYY01000032">
    <property type="protein sequence ID" value="KKK36384.1"/>
    <property type="molecule type" value="Genomic_DNA"/>
</dbReference>
<evidence type="ECO:0000313" key="9">
    <source>
        <dbReference type="EMBL" id="KKK36384.1"/>
    </source>
</evidence>
<accession>A0A0M2SP87</accession>
<evidence type="ECO:0000256" key="2">
    <source>
        <dbReference type="ARBA" id="ARBA00022448"/>
    </source>
</evidence>
<dbReference type="SUPFAM" id="SSF161098">
    <property type="entry name" value="MetI-like"/>
    <property type="match status" value="1"/>
</dbReference>
<feature type="transmembrane region" description="Helical" evidence="7">
    <location>
        <begin position="176"/>
        <end position="199"/>
    </location>
</feature>
<keyword evidence="2 7" id="KW-0813">Transport</keyword>
<protein>
    <submittedName>
        <fullName evidence="9">Nitrate ABC transporter permease</fullName>
    </submittedName>
</protein>
<evidence type="ECO:0000256" key="6">
    <source>
        <dbReference type="ARBA" id="ARBA00023136"/>
    </source>
</evidence>
<dbReference type="PANTHER" id="PTHR30151">
    <property type="entry name" value="ALKANE SULFONATE ABC TRANSPORTER-RELATED, MEMBRANE SUBUNIT"/>
    <property type="match status" value="1"/>
</dbReference>
<feature type="transmembrane region" description="Helical" evidence="7">
    <location>
        <begin position="219"/>
        <end position="240"/>
    </location>
</feature>
<comment type="similarity">
    <text evidence="7">Belongs to the binding-protein-dependent transport system permease family.</text>
</comment>
<feature type="transmembrane region" description="Helical" evidence="7">
    <location>
        <begin position="12"/>
        <end position="36"/>
    </location>
</feature>
<dbReference type="InterPro" id="IPR035906">
    <property type="entry name" value="MetI-like_sf"/>
</dbReference>
<dbReference type="Proteomes" id="UP000034166">
    <property type="component" value="Unassembled WGS sequence"/>
</dbReference>
<keyword evidence="10" id="KW-1185">Reference proteome</keyword>
<sequence length="256" mass="28811">MHKVIKAGWRPLLVIILLFIIWELSSTFFEIPSWLLPAPSEIWQEGVAGWPNYHHHIWSTIQLTVIGFSIGCIVGLMVAIALHLMPRVREAFYPLMILSQNIPIIVLAPLLVIWFGFGMMPKIIVITLVCFFPIAVSAVDGFRQTSQELIHYMKMAGASKGQIFLKLELPHALPSLFSGLKISATYSVMGAVISEWLGANRGIGVYMTLASSSFRTDRVFVAIFMIMILCMLFFLVIISLEKLFIKWRPKGEGNSK</sequence>
<dbReference type="GO" id="GO:0005886">
    <property type="term" value="C:plasma membrane"/>
    <property type="evidence" value="ECO:0007669"/>
    <property type="project" value="UniProtKB-SubCell"/>
</dbReference>
<feature type="domain" description="ABC transmembrane type-1" evidence="8">
    <location>
        <begin position="57"/>
        <end position="237"/>
    </location>
</feature>
<dbReference type="GO" id="GO:0055085">
    <property type="term" value="P:transmembrane transport"/>
    <property type="evidence" value="ECO:0007669"/>
    <property type="project" value="InterPro"/>
</dbReference>
<dbReference type="PROSITE" id="PS50928">
    <property type="entry name" value="ABC_TM1"/>
    <property type="match status" value="1"/>
</dbReference>
<feature type="transmembrane region" description="Helical" evidence="7">
    <location>
        <begin position="56"/>
        <end position="80"/>
    </location>
</feature>
<proteinExistence type="inferred from homology"/>
<evidence type="ECO:0000256" key="7">
    <source>
        <dbReference type="RuleBase" id="RU363032"/>
    </source>
</evidence>
<keyword evidence="5 7" id="KW-1133">Transmembrane helix</keyword>
<dbReference type="RefSeq" id="WP_046525459.1">
    <property type="nucleotide sequence ID" value="NZ_LAYY01000032.1"/>
</dbReference>
<keyword evidence="4 7" id="KW-0812">Transmembrane</keyword>
<dbReference type="InterPro" id="IPR000515">
    <property type="entry name" value="MetI-like"/>
</dbReference>
<feature type="transmembrane region" description="Helical" evidence="7">
    <location>
        <begin position="123"/>
        <end position="142"/>
    </location>
</feature>
<dbReference type="CDD" id="cd06261">
    <property type="entry name" value="TM_PBP2"/>
    <property type="match status" value="1"/>
</dbReference>